<name>A0ABW2QA85_9MICO</name>
<dbReference type="EMBL" id="JBHTCQ010000002">
    <property type="protein sequence ID" value="MFC7405647.1"/>
    <property type="molecule type" value="Genomic_DNA"/>
</dbReference>
<feature type="domain" description="DUF4185" evidence="1">
    <location>
        <begin position="47"/>
        <end position="349"/>
    </location>
</feature>
<comment type="caution">
    <text evidence="2">The sequence shown here is derived from an EMBL/GenBank/DDBJ whole genome shotgun (WGS) entry which is preliminary data.</text>
</comment>
<dbReference type="InterPro" id="IPR025442">
    <property type="entry name" value="DUF4185"/>
</dbReference>
<evidence type="ECO:0000259" key="1">
    <source>
        <dbReference type="Pfam" id="PF13810"/>
    </source>
</evidence>
<dbReference type="Proteomes" id="UP001596455">
    <property type="component" value="Unassembled WGS sequence"/>
</dbReference>
<reference evidence="3" key="1">
    <citation type="journal article" date="2019" name="Int. J. Syst. Evol. Microbiol.">
        <title>The Global Catalogue of Microorganisms (GCM) 10K type strain sequencing project: providing services to taxonomists for standard genome sequencing and annotation.</title>
        <authorList>
            <consortium name="The Broad Institute Genomics Platform"/>
            <consortium name="The Broad Institute Genome Sequencing Center for Infectious Disease"/>
            <person name="Wu L."/>
            <person name="Ma J."/>
        </authorList>
    </citation>
    <scope>NUCLEOTIDE SEQUENCE [LARGE SCALE GENOMIC DNA]</scope>
    <source>
        <strain evidence="3">JCM 1490</strain>
    </source>
</reference>
<dbReference type="Pfam" id="PF13810">
    <property type="entry name" value="DUF4185"/>
    <property type="match status" value="1"/>
</dbReference>
<keyword evidence="3" id="KW-1185">Reference proteome</keyword>
<organism evidence="2 3">
    <name type="scientific">Georgenia alba</name>
    <dbReference type="NCBI Taxonomy" id="2233858"/>
    <lineage>
        <taxon>Bacteria</taxon>
        <taxon>Bacillati</taxon>
        <taxon>Actinomycetota</taxon>
        <taxon>Actinomycetes</taxon>
        <taxon>Micrococcales</taxon>
        <taxon>Bogoriellaceae</taxon>
        <taxon>Georgenia</taxon>
    </lineage>
</organism>
<dbReference type="InterPro" id="IPR006311">
    <property type="entry name" value="TAT_signal"/>
</dbReference>
<evidence type="ECO:0000313" key="3">
    <source>
        <dbReference type="Proteomes" id="UP001596455"/>
    </source>
</evidence>
<dbReference type="RefSeq" id="WP_382394275.1">
    <property type="nucleotide sequence ID" value="NZ_JBHTCQ010000002.1"/>
</dbReference>
<dbReference type="PROSITE" id="PS51318">
    <property type="entry name" value="TAT"/>
    <property type="match status" value="1"/>
</dbReference>
<sequence length="356" mass="39164">MIDRRAMLRGMAVVAGGGAVAAGLGGSAAARPGLRIRKIANLTGPGLTDELGMPWTDLGIPARTPDGRTLYVFGDTFSGPGWGEGRWMSPTALWSETRGLPSGVTFSGAVGGEHAEQLLDYEHGDEISTIIPSDVITLGDTMYLHGVANQGFGNVIWSGIWSSTDSGATWQDTGARFDAAAYDEAWQLCTWEVGPDGWLYVYTTEFLREGPMILHRVRPQDIARPERYEPWGQDAGGWGWGKPATSVTGEEIIGEMSLRYLDGRWLLTWFNPADYRIDAKILDHPTQPWDVGPRVTLLHGTEWGQEDDTHVAQLYGSYIIPGSRLNDVHMTVSQWNTSDNSVYRVMQWRVQGLAHL</sequence>
<protein>
    <submittedName>
        <fullName evidence="2">DUF4185 domain-containing protein</fullName>
    </submittedName>
</protein>
<evidence type="ECO:0000313" key="2">
    <source>
        <dbReference type="EMBL" id="MFC7405647.1"/>
    </source>
</evidence>
<gene>
    <name evidence="2" type="ORF">ACFQQL_11055</name>
</gene>
<proteinExistence type="predicted"/>
<accession>A0ABW2QA85</accession>